<feature type="binding site" evidence="7 8">
    <location>
        <position position="110"/>
    </location>
    <ligand>
        <name>S-adenosyl-L-methionine</name>
        <dbReference type="ChEBI" id="CHEBI:59789"/>
    </ligand>
</feature>
<dbReference type="Pfam" id="PF00398">
    <property type="entry name" value="RrnaAD"/>
    <property type="match status" value="1"/>
</dbReference>
<keyword evidence="5 7" id="KW-0949">S-adenosyl-L-methionine</keyword>
<evidence type="ECO:0000256" key="6">
    <source>
        <dbReference type="ARBA" id="ARBA00022884"/>
    </source>
</evidence>
<dbReference type="Gene3D" id="3.40.50.150">
    <property type="entry name" value="Vaccinia Virus protein VP39"/>
    <property type="match status" value="1"/>
</dbReference>
<evidence type="ECO:0000313" key="10">
    <source>
        <dbReference type="EMBL" id="HIQ64903.1"/>
    </source>
</evidence>
<feature type="binding site" evidence="7 8">
    <location>
        <position position="41"/>
    </location>
    <ligand>
        <name>S-adenosyl-L-methionine</name>
        <dbReference type="ChEBI" id="CHEBI:59789"/>
    </ligand>
</feature>
<evidence type="ECO:0000256" key="2">
    <source>
        <dbReference type="ARBA" id="ARBA00022552"/>
    </source>
</evidence>
<sequence length="268" mass="31115">MNQQFTFRKSFGQNFLKDTSIVRKIVATVPLTKEDLVIEVGPGSGMLTKEIAPHVKQMLCYEIDTRLEEILAINLQEFSNIDIVFEDFMTRDISVDLAKYEYRNLYFVANLPYYITTPIITKLIESHLPFESITVMVQKEVGDRFSAKPGSKDYGSLTVFLNYYFDVKKEFVVSRNCFVPKPNVDSVIVTLKKKETKFQVNNEEHFLKLVKDSFQYKRKSIRNNLKSYDLEKIESVLKTYGYDLKVRAESLQPEIFASISNELTKDNT</sequence>
<dbReference type="GO" id="GO:0003723">
    <property type="term" value="F:RNA binding"/>
    <property type="evidence" value="ECO:0007669"/>
    <property type="project" value="UniProtKB-UniRule"/>
</dbReference>
<accession>A0A9D0Z1U2</accession>
<evidence type="ECO:0000259" key="9">
    <source>
        <dbReference type="SMART" id="SM00650"/>
    </source>
</evidence>
<dbReference type="GO" id="GO:0005829">
    <property type="term" value="C:cytosol"/>
    <property type="evidence" value="ECO:0007669"/>
    <property type="project" value="TreeGrafter"/>
</dbReference>
<dbReference type="PROSITE" id="PS01131">
    <property type="entry name" value="RRNA_A_DIMETH"/>
    <property type="match status" value="1"/>
</dbReference>
<dbReference type="EC" id="2.1.1.182" evidence="7"/>
<dbReference type="PANTHER" id="PTHR11727:SF7">
    <property type="entry name" value="DIMETHYLADENOSINE TRANSFERASE-RELATED"/>
    <property type="match status" value="1"/>
</dbReference>
<feature type="binding site" evidence="7 8">
    <location>
        <position position="14"/>
    </location>
    <ligand>
        <name>S-adenosyl-L-methionine</name>
        <dbReference type="ChEBI" id="CHEBI:59789"/>
    </ligand>
</feature>
<dbReference type="AlphaFoldDB" id="A0A9D0Z1U2"/>
<evidence type="ECO:0000256" key="1">
    <source>
        <dbReference type="ARBA" id="ARBA00022490"/>
    </source>
</evidence>
<dbReference type="InterPro" id="IPR020596">
    <property type="entry name" value="rRNA_Ade_Mease_Trfase_CS"/>
</dbReference>
<feature type="binding site" evidence="7 8">
    <location>
        <position position="16"/>
    </location>
    <ligand>
        <name>S-adenosyl-L-methionine</name>
        <dbReference type="ChEBI" id="CHEBI:59789"/>
    </ligand>
</feature>
<dbReference type="SUPFAM" id="SSF53335">
    <property type="entry name" value="S-adenosyl-L-methionine-dependent methyltransferases"/>
    <property type="match status" value="1"/>
</dbReference>
<feature type="domain" description="Ribosomal RNA adenine methylase transferase N-terminal" evidence="9">
    <location>
        <begin position="21"/>
        <end position="195"/>
    </location>
</feature>
<reference evidence="10" key="1">
    <citation type="submission" date="2020-10" db="EMBL/GenBank/DDBJ databases">
        <authorList>
            <person name="Gilroy R."/>
        </authorList>
    </citation>
    <scope>NUCLEOTIDE SEQUENCE</scope>
    <source>
        <strain evidence="10">CHK165-10780</strain>
    </source>
</reference>
<keyword evidence="2 7" id="KW-0698">rRNA processing</keyword>
<comment type="catalytic activity">
    <reaction evidence="7">
        <text>adenosine(1518)/adenosine(1519) in 16S rRNA + 4 S-adenosyl-L-methionine = N(6)-dimethyladenosine(1518)/N(6)-dimethyladenosine(1519) in 16S rRNA + 4 S-adenosyl-L-homocysteine + 4 H(+)</text>
        <dbReference type="Rhea" id="RHEA:19609"/>
        <dbReference type="Rhea" id="RHEA-COMP:10232"/>
        <dbReference type="Rhea" id="RHEA-COMP:10233"/>
        <dbReference type="ChEBI" id="CHEBI:15378"/>
        <dbReference type="ChEBI" id="CHEBI:57856"/>
        <dbReference type="ChEBI" id="CHEBI:59789"/>
        <dbReference type="ChEBI" id="CHEBI:74411"/>
        <dbReference type="ChEBI" id="CHEBI:74493"/>
        <dbReference type="EC" id="2.1.1.182"/>
    </reaction>
</comment>
<dbReference type="InterPro" id="IPR023165">
    <property type="entry name" value="rRNA_Ade_diMease-like_C"/>
</dbReference>
<comment type="subcellular location">
    <subcellularLocation>
        <location evidence="7">Cytoplasm</location>
    </subcellularLocation>
</comment>
<dbReference type="SMART" id="SM00650">
    <property type="entry name" value="rADc"/>
    <property type="match status" value="1"/>
</dbReference>
<keyword evidence="6 7" id="KW-0694">RNA-binding</keyword>
<dbReference type="InterPro" id="IPR001737">
    <property type="entry name" value="KsgA/Erm"/>
</dbReference>
<dbReference type="HAMAP" id="MF_00607">
    <property type="entry name" value="16SrRNA_methyltr_A"/>
    <property type="match status" value="1"/>
</dbReference>
<gene>
    <name evidence="7 10" type="primary">rsmA</name>
    <name evidence="7" type="synonym">ksgA</name>
    <name evidence="10" type="ORF">IAC85_04100</name>
</gene>
<proteinExistence type="inferred from homology"/>
<dbReference type="PANTHER" id="PTHR11727">
    <property type="entry name" value="DIMETHYLADENOSINE TRANSFERASE"/>
    <property type="match status" value="1"/>
</dbReference>
<dbReference type="FunFam" id="3.40.50.150:FF:000023">
    <property type="entry name" value="Ribosomal RNA small subunit methyltransferase A"/>
    <property type="match status" value="1"/>
</dbReference>
<dbReference type="GO" id="GO:0052908">
    <property type="term" value="F:16S rRNA (adenine(1518)-N(6)/adenine(1519)-N(6))-dimethyltransferase activity"/>
    <property type="evidence" value="ECO:0007669"/>
    <property type="project" value="UniProtKB-EC"/>
</dbReference>
<comment type="function">
    <text evidence="7">Specifically dimethylates two adjacent adenosines (A1518 and A1519) in the loop of a conserved hairpin near the 3'-end of 16S rRNA in the 30S particle. May play a critical role in biogenesis of 30S subunits.</text>
</comment>
<keyword evidence="4 7" id="KW-0808">Transferase</keyword>
<feature type="binding site" evidence="7 8">
    <location>
        <position position="62"/>
    </location>
    <ligand>
        <name>S-adenosyl-L-methionine</name>
        <dbReference type="ChEBI" id="CHEBI:59789"/>
    </ligand>
</feature>
<dbReference type="NCBIfam" id="TIGR00755">
    <property type="entry name" value="ksgA"/>
    <property type="match status" value="1"/>
</dbReference>
<evidence type="ECO:0000256" key="5">
    <source>
        <dbReference type="ARBA" id="ARBA00022691"/>
    </source>
</evidence>
<dbReference type="PROSITE" id="PS51689">
    <property type="entry name" value="SAM_RNA_A_N6_MT"/>
    <property type="match status" value="1"/>
</dbReference>
<feature type="binding site" evidence="7 8">
    <location>
        <position position="87"/>
    </location>
    <ligand>
        <name>S-adenosyl-L-methionine</name>
        <dbReference type="ChEBI" id="CHEBI:59789"/>
    </ligand>
</feature>
<evidence type="ECO:0000256" key="7">
    <source>
        <dbReference type="HAMAP-Rule" id="MF_00607"/>
    </source>
</evidence>
<evidence type="ECO:0000256" key="8">
    <source>
        <dbReference type="PROSITE-ProRule" id="PRU01026"/>
    </source>
</evidence>
<dbReference type="InterPro" id="IPR011530">
    <property type="entry name" value="rRNA_adenine_dimethylase"/>
</dbReference>
<comment type="similarity">
    <text evidence="7">Belongs to the class I-like SAM-binding methyltransferase superfamily. rRNA adenine N(6)-methyltransferase family. RsmA subfamily.</text>
</comment>
<dbReference type="InterPro" id="IPR029063">
    <property type="entry name" value="SAM-dependent_MTases_sf"/>
</dbReference>
<evidence type="ECO:0000313" key="11">
    <source>
        <dbReference type="Proteomes" id="UP000886725"/>
    </source>
</evidence>
<keyword evidence="1 7" id="KW-0963">Cytoplasm</keyword>
<organism evidence="10 11">
    <name type="scientific">Candidatus Faecenecus gallistercoris</name>
    <dbReference type="NCBI Taxonomy" id="2840793"/>
    <lineage>
        <taxon>Bacteria</taxon>
        <taxon>Bacillati</taxon>
        <taxon>Bacillota</taxon>
        <taxon>Bacillota incertae sedis</taxon>
        <taxon>Candidatus Faecenecus</taxon>
    </lineage>
</organism>
<comment type="caution">
    <text evidence="10">The sequence shown here is derived from an EMBL/GenBank/DDBJ whole genome shotgun (WGS) entry which is preliminary data.</text>
</comment>
<protein>
    <recommendedName>
        <fullName evidence="7">Ribosomal RNA small subunit methyltransferase A</fullName>
        <ecNumber evidence="7">2.1.1.182</ecNumber>
    </recommendedName>
    <alternativeName>
        <fullName evidence="7">16S rRNA (adenine(1518)-N(6)/adenine(1519)-N(6))-dimethyltransferase</fullName>
    </alternativeName>
    <alternativeName>
        <fullName evidence="7">16S rRNA dimethyladenosine transferase</fullName>
    </alternativeName>
    <alternativeName>
        <fullName evidence="7">16S rRNA dimethylase</fullName>
    </alternativeName>
    <alternativeName>
        <fullName evidence="7">S-adenosylmethionine-6-N', N'-adenosyl(rRNA) dimethyltransferase</fullName>
    </alternativeName>
</protein>
<dbReference type="Gene3D" id="1.10.8.100">
    <property type="entry name" value="Ribosomal RNA adenine dimethylase-like, domain 2"/>
    <property type="match status" value="1"/>
</dbReference>
<name>A0A9D0Z1U2_9FIRM</name>
<dbReference type="Proteomes" id="UP000886725">
    <property type="component" value="Unassembled WGS sequence"/>
</dbReference>
<evidence type="ECO:0000256" key="4">
    <source>
        <dbReference type="ARBA" id="ARBA00022679"/>
    </source>
</evidence>
<dbReference type="InterPro" id="IPR020598">
    <property type="entry name" value="rRNA_Ade_methylase_Trfase_N"/>
</dbReference>
<reference evidence="10" key="2">
    <citation type="journal article" date="2021" name="PeerJ">
        <title>Extensive microbial diversity within the chicken gut microbiome revealed by metagenomics and culture.</title>
        <authorList>
            <person name="Gilroy R."/>
            <person name="Ravi A."/>
            <person name="Getino M."/>
            <person name="Pursley I."/>
            <person name="Horton D.L."/>
            <person name="Alikhan N.F."/>
            <person name="Baker D."/>
            <person name="Gharbi K."/>
            <person name="Hall N."/>
            <person name="Watson M."/>
            <person name="Adriaenssens E.M."/>
            <person name="Foster-Nyarko E."/>
            <person name="Jarju S."/>
            <person name="Secka A."/>
            <person name="Antonio M."/>
            <person name="Oren A."/>
            <person name="Chaudhuri R.R."/>
            <person name="La Ragione R."/>
            <person name="Hildebrand F."/>
            <person name="Pallen M.J."/>
        </authorList>
    </citation>
    <scope>NUCLEOTIDE SEQUENCE</scope>
    <source>
        <strain evidence="10">CHK165-10780</strain>
    </source>
</reference>
<dbReference type="EMBL" id="DVFU01000079">
    <property type="protein sequence ID" value="HIQ64903.1"/>
    <property type="molecule type" value="Genomic_DNA"/>
</dbReference>
<evidence type="ECO:0000256" key="3">
    <source>
        <dbReference type="ARBA" id="ARBA00022603"/>
    </source>
</evidence>
<keyword evidence="3 7" id="KW-0489">Methyltransferase</keyword>